<evidence type="ECO:0000313" key="2">
    <source>
        <dbReference type="Proteomes" id="UP000799436"/>
    </source>
</evidence>
<protein>
    <submittedName>
        <fullName evidence="1">Uncharacterized protein</fullName>
    </submittedName>
</protein>
<dbReference type="Proteomes" id="UP000799436">
    <property type="component" value="Unassembled WGS sequence"/>
</dbReference>
<accession>A0A6G1L343</accession>
<dbReference type="EMBL" id="ML995859">
    <property type="protein sequence ID" value="KAF2767255.1"/>
    <property type="molecule type" value="Genomic_DNA"/>
</dbReference>
<dbReference type="AlphaFoldDB" id="A0A6G1L343"/>
<keyword evidence="2" id="KW-1185">Reference proteome</keyword>
<organism evidence="1 2">
    <name type="scientific">Teratosphaeria nubilosa</name>
    <dbReference type="NCBI Taxonomy" id="161662"/>
    <lineage>
        <taxon>Eukaryota</taxon>
        <taxon>Fungi</taxon>
        <taxon>Dikarya</taxon>
        <taxon>Ascomycota</taxon>
        <taxon>Pezizomycotina</taxon>
        <taxon>Dothideomycetes</taxon>
        <taxon>Dothideomycetidae</taxon>
        <taxon>Mycosphaerellales</taxon>
        <taxon>Teratosphaeriaceae</taxon>
        <taxon>Teratosphaeria</taxon>
    </lineage>
</organism>
<dbReference type="OrthoDB" id="3852378at2759"/>
<name>A0A6G1L343_9PEZI</name>
<proteinExistence type="predicted"/>
<evidence type="ECO:0000313" key="1">
    <source>
        <dbReference type="EMBL" id="KAF2767255.1"/>
    </source>
</evidence>
<gene>
    <name evidence="1" type="ORF">EJ03DRAFT_329406</name>
</gene>
<reference evidence="1" key="1">
    <citation type="journal article" date="2020" name="Stud. Mycol.">
        <title>101 Dothideomycetes genomes: a test case for predicting lifestyles and emergence of pathogens.</title>
        <authorList>
            <person name="Haridas S."/>
            <person name="Albert R."/>
            <person name="Binder M."/>
            <person name="Bloem J."/>
            <person name="Labutti K."/>
            <person name="Salamov A."/>
            <person name="Andreopoulos B."/>
            <person name="Baker S."/>
            <person name="Barry K."/>
            <person name="Bills G."/>
            <person name="Bluhm B."/>
            <person name="Cannon C."/>
            <person name="Castanera R."/>
            <person name="Culley D."/>
            <person name="Daum C."/>
            <person name="Ezra D."/>
            <person name="Gonzalez J."/>
            <person name="Henrissat B."/>
            <person name="Kuo A."/>
            <person name="Liang C."/>
            <person name="Lipzen A."/>
            <person name="Lutzoni F."/>
            <person name="Magnuson J."/>
            <person name="Mondo S."/>
            <person name="Nolan M."/>
            <person name="Ohm R."/>
            <person name="Pangilinan J."/>
            <person name="Park H.-J."/>
            <person name="Ramirez L."/>
            <person name="Alfaro M."/>
            <person name="Sun H."/>
            <person name="Tritt A."/>
            <person name="Yoshinaga Y."/>
            <person name="Zwiers L.-H."/>
            <person name="Turgeon B."/>
            <person name="Goodwin S."/>
            <person name="Spatafora J."/>
            <person name="Crous P."/>
            <person name="Grigoriev I."/>
        </authorList>
    </citation>
    <scope>NUCLEOTIDE SEQUENCE</scope>
    <source>
        <strain evidence="1">CBS 116005</strain>
    </source>
</reference>
<sequence>MQDYTRDCDPRDNTVLCYPTEDSKPGYEDCSCMRYPKKIGSKPPHDQEGIACSLPVSAQWDISIKAIDVYATVVTSKGDRSQIQGCWTESISGRHLATHYPCGSAADNGAVVALANGDSYHGCIEANDDTPSRINFEWVLQSPFGHPNGKRDENGVRHDLRDILRINRTALDPKKHRGSVVLVDPNGEVLDRFDPEHDSL</sequence>